<dbReference type="PANTHER" id="PTHR22600">
    <property type="entry name" value="BETA-HEXOSAMINIDASE"/>
    <property type="match status" value="1"/>
</dbReference>
<dbReference type="InterPro" id="IPR029018">
    <property type="entry name" value="Hex-like_dom2"/>
</dbReference>
<feature type="domain" description="Beta-hexosaminidase bacterial type N-terminal" evidence="8">
    <location>
        <begin position="44"/>
        <end position="110"/>
    </location>
</feature>
<dbReference type="EMBL" id="KC246794">
    <property type="protein sequence ID" value="AHF24445.1"/>
    <property type="molecule type" value="Genomic_DNA"/>
</dbReference>
<proteinExistence type="inferred from homology"/>
<dbReference type="PANTHER" id="PTHR22600:SF57">
    <property type="entry name" value="BETA-N-ACETYLHEXOSAMINIDASE"/>
    <property type="match status" value="1"/>
</dbReference>
<accession>W0FN71</accession>
<comment type="similarity">
    <text evidence="2">Belongs to the glycosyl hydrolase 20 family.</text>
</comment>
<evidence type="ECO:0000256" key="3">
    <source>
        <dbReference type="ARBA" id="ARBA00012663"/>
    </source>
</evidence>
<evidence type="ECO:0000259" key="7">
    <source>
        <dbReference type="Pfam" id="PF00728"/>
    </source>
</evidence>
<dbReference type="GO" id="GO:0030203">
    <property type="term" value="P:glycosaminoglycan metabolic process"/>
    <property type="evidence" value="ECO:0007669"/>
    <property type="project" value="TreeGrafter"/>
</dbReference>
<dbReference type="GO" id="GO:0016020">
    <property type="term" value="C:membrane"/>
    <property type="evidence" value="ECO:0007669"/>
    <property type="project" value="TreeGrafter"/>
</dbReference>
<organism evidence="9">
    <name type="scientific">uncultured bacterium Contig99</name>
    <dbReference type="NCBI Taxonomy" id="1393639"/>
    <lineage>
        <taxon>Bacteria</taxon>
        <taxon>environmental samples</taxon>
    </lineage>
</organism>
<name>W0FN71_9BACT</name>
<feature type="active site" description="Proton donor" evidence="6">
    <location>
        <position position="268"/>
    </location>
</feature>
<dbReference type="GO" id="GO:0005975">
    <property type="term" value="P:carbohydrate metabolic process"/>
    <property type="evidence" value="ECO:0007669"/>
    <property type="project" value="InterPro"/>
</dbReference>
<dbReference type="InterPro" id="IPR017853">
    <property type="entry name" value="GH"/>
</dbReference>
<dbReference type="Pfam" id="PF02838">
    <property type="entry name" value="Glyco_hydro_20b"/>
    <property type="match status" value="1"/>
</dbReference>
<evidence type="ECO:0000256" key="6">
    <source>
        <dbReference type="PIRSR" id="PIRSR625705-1"/>
    </source>
</evidence>
<reference evidence="9" key="1">
    <citation type="journal article" date="2013" name="PLoS ONE">
        <title>Metagenomic insights into the carbohydrate-active enzymes carried by the microorganisms adhering to solid digesta in the rumen of cows.</title>
        <authorList>
            <person name="Wang L."/>
            <person name="Hatem A."/>
            <person name="Catalyurek U.V."/>
            <person name="Morrison M."/>
            <person name="Yu Z."/>
        </authorList>
    </citation>
    <scope>NUCLEOTIDE SEQUENCE</scope>
</reference>
<dbReference type="PRINTS" id="PR00738">
    <property type="entry name" value="GLHYDRLASE20"/>
</dbReference>
<keyword evidence="4" id="KW-0378">Hydrolase</keyword>
<dbReference type="SUPFAM" id="SSF51445">
    <property type="entry name" value="(Trans)glycosidases"/>
    <property type="match status" value="1"/>
</dbReference>
<comment type="catalytic activity">
    <reaction evidence="1">
        <text>Hydrolysis of terminal non-reducing N-acetyl-D-hexosamine residues in N-acetyl-beta-D-hexosaminides.</text>
        <dbReference type="EC" id="3.2.1.52"/>
    </reaction>
</comment>
<evidence type="ECO:0000256" key="5">
    <source>
        <dbReference type="ARBA" id="ARBA00023295"/>
    </source>
</evidence>
<evidence type="ECO:0000313" key="9">
    <source>
        <dbReference type="EMBL" id="AHF24445.1"/>
    </source>
</evidence>
<dbReference type="EC" id="3.2.1.52" evidence="3"/>
<dbReference type="InterPro" id="IPR015882">
    <property type="entry name" value="HEX_bac_N"/>
</dbReference>
<dbReference type="AlphaFoldDB" id="W0FN71"/>
<sequence>MFDRLVPRVNGKTQWTGETVRLPRAVSVTGAFAPRCAEAFLRRTGRADETGGFPLRVERDAALAEEGYRLRVAPDGVTAQAADERGAVWALTTLACLLDGDAISVCAIEDRPRFGHRGLSLDCARHFFPAAEVEKIIEQLALAKMNTLHWHLSDDQGWRVESRRFPALHETSGAYYTQEEIRAVVEFARVRGVEIVPEIDLPGHVSAILAADPQYSCSGKPVELARTGGIYPIIFCAGREETYAFLEELLDEVASLFPGDRFHIGGDEAPKAEWKKCPYCQARMREMGLADEEELQGYFSARVAEILRVRGKRAVCWNETLLAANRPRDLEIQYWTPMHRESMRHYIERGGRWIDSDMLDLYFDYPYSMSPVRKVYEAVPRVAGEDRSAAPGLLGMECALWSEHIPDARRLEERLFPRVQAMAENAWSGPGDYADFTARLERYLQGPLHADIITTPRDWWDPEGSARQAEAFGYLRTMTESLPAEVREQTLQAAAPDPEFERMFATRFFRPEDIPILKRLMQKQ</sequence>
<evidence type="ECO:0000256" key="1">
    <source>
        <dbReference type="ARBA" id="ARBA00001231"/>
    </source>
</evidence>
<dbReference type="SUPFAM" id="SSF55545">
    <property type="entry name" value="beta-N-acetylhexosaminidase-like domain"/>
    <property type="match status" value="1"/>
</dbReference>
<dbReference type="CDD" id="cd06563">
    <property type="entry name" value="GH20_chitobiase-like"/>
    <property type="match status" value="1"/>
</dbReference>
<dbReference type="Gene3D" id="3.20.20.80">
    <property type="entry name" value="Glycosidases"/>
    <property type="match status" value="1"/>
</dbReference>
<protein>
    <recommendedName>
        <fullName evidence="3">beta-N-acetylhexosaminidase</fullName>
        <ecNumber evidence="3">3.2.1.52</ecNumber>
    </recommendedName>
</protein>
<evidence type="ECO:0000256" key="2">
    <source>
        <dbReference type="ARBA" id="ARBA00006285"/>
    </source>
</evidence>
<dbReference type="Pfam" id="PF00728">
    <property type="entry name" value="Glyco_hydro_20"/>
    <property type="match status" value="1"/>
</dbReference>
<evidence type="ECO:0000259" key="8">
    <source>
        <dbReference type="Pfam" id="PF02838"/>
    </source>
</evidence>
<feature type="domain" description="Glycoside hydrolase family 20 catalytic" evidence="7">
    <location>
        <begin position="114"/>
        <end position="429"/>
    </location>
</feature>
<dbReference type="GO" id="GO:0004563">
    <property type="term" value="F:beta-N-acetylhexosaminidase activity"/>
    <property type="evidence" value="ECO:0007669"/>
    <property type="project" value="UniProtKB-EC"/>
</dbReference>
<dbReference type="InterPro" id="IPR025705">
    <property type="entry name" value="Beta_hexosaminidase_sua/sub"/>
</dbReference>
<keyword evidence="5" id="KW-0326">Glycosidase</keyword>
<evidence type="ECO:0000256" key="4">
    <source>
        <dbReference type="ARBA" id="ARBA00022801"/>
    </source>
</evidence>
<dbReference type="Gene3D" id="3.30.379.10">
    <property type="entry name" value="Chitobiase/beta-hexosaminidase domain 2-like"/>
    <property type="match status" value="1"/>
</dbReference>
<dbReference type="InterPro" id="IPR015883">
    <property type="entry name" value="Glyco_hydro_20_cat"/>
</dbReference>